<dbReference type="Proteomes" id="UP000548082">
    <property type="component" value="Unassembled WGS sequence"/>
</dbReference>
<dbReference type="Proteomes" id="UP000546806">
    <property type="component" value="Unassembled WGS sequence"/>
</dbReference>
<dbReference type="EC" id="4.2.1.1" evidence="4 10"/>
<evidence type="ECO:0000313" key="30">
    <source>
        <dbReference type="Proteomes" id="UP000532866"/>
    </source>
</evidence>
<evidence type="ECO:0000313" key="16">
    <source>
        <dbReference type="EMBL" id="MBC1402159.1"/>
    </source>
</evidence>
<dbReference type="Proteomes" id="UP000541955">
    <property type="component" value="Unassembled WGS sequence"/>
</dbReference>
<evidence type="ECO:0000313" key="42">
    <source>
        <dbReference type="Proteomes" id="UP000574104"/>
    </source>
</evidence>
<evidence type="ECO:0000313" key="17">
    <source>
        <dbReference type="EMBL" id="MBC1563207.1"/>
    </source>
</evidence>
<evidence type="ECO:0000313" key="37">
    <source>
        <dbReference type="Proteomes" id="UP000546806"/>
    </source>
</evidence>
<keyword evidence="8 10" id="KW-0456">Lyase</keyword>
<dbReference type="PANTHER" id="PTHR18952">
    <property type="entry name" value="CARBONIC ANHYDRASE"/>
    <property type="match status" value="1"/>
</dbReference>
<dbReference type="Proteomes" id="UP000574104">
    <property type="component" value="Unassembled WGS sequence"/>
</dbReference>
<comment type="cofactor">
    <cofactor evidence="1 10">
        <name>Zn(2+)</name>
        <dbReference type="ChEBI" id="CHEBI:29105"/>
    </cofactor>
</comment>
<dbReference type="EMBL" id="JAARXI010000004">
    <property type="protein sequence ID" value="MBC2116432.1"/>
    <property type="molecule type" value="Genomic_DNA"/>
</dbReference>
<dbReference type="PROSITE" id="PS51257">
    <property type="entry name" value="PROKAR_LIPOPROTEIN"/>
    <property type="match status" value="1"/>
</dbReference>
<sequence>MKTKLLAASAIAASLVLVAGCGNSDASDSKKEESKKTETAAKHEDHLDYHDQKSWQFEAGDTQSPINIETAKTTKMEDEGAIELNYNQKVTDEVDNGHSIQVDDGGTAVINGRNFELNQFHFHAESEHTIDGKHYPIEAHFVNESQDSRLAVIGVFFKEGKANPAFETILSNIKKGEKTTVSEPINVAALLPTNKTYYHYLGSLTTPPLSENVEWYVMANPVEVSKEQIAEFNKYYDGNNRKVQPLHDRPVLKHTD</sequence>
<dbReference type="SMART" id="SM01057">
    <property type="entry name" value="Carb_anhydrase"/>
    <property type="match status" value="1"/>
</dbReference>
<evidence type="ECO:0000256" key="7">
    <source>
        <dbReference type="ARBA" id="ARBA00022833"/>
    </source>
</evidence>
<evidence type="ECO:0000313" key="25">
    <source>
        <dbReference type="EMBL" id="MBC2240798.1"/>
    </source>
</evidence>
<evidence type="ECO:0000256" key="4">
    <source>
        <dbReference type="ARBA" id="ARBA00012925"/>
    </source>
</evidence>
<comment type="function">
    <text evidence="2 10">Reversible hydration of carbon dioxide.</text>
</comment>
<dbReference type="Proteomes" id="UP000539064">
    <property type="component" value="Unassembled WGS sequence"/>
</dbReference>
<dbReference type="SUPFAM" id="SSF51069">
    <property type="entry name" value="Carbonic anhydrase"/>
    <property type="match status" value="1"/>
</dbReference>
<evidence type="ECO:0000313" key="14">
    <source>
        <dbReference type="EMBL" id="MBC1316370.1"/>
    </source>
</evidence>
<evidence type="ECO:0000313" key="39">
    <source>
        <dbReference type="Proteomes" id="UP000548082"/>
    </source>
</evidence>
<comment type="similarity">
    <text evidence="3 10">Belongs to the alpha-carbonic anhydrase family.</text>
</comment>
<feature type="domain" description="Alpha-carbonic anhydrase" evidence="12">
    <location>
        <begin position="45"/>
        <end position="255"/>
    </location>
</feature>
<dbReference type="EMBL" id="JAAROV010000001">
    <property type="protein sequence ID" value="MBC1316370.1"/>
    <property type="molecule type" value="Genomic_DNA"/>
</dbReference>
<dbReference type="GeneID" id="58718505"/>
<comment type="catalytic activity">
    <reaction evidence="9 10">
        <text>hydrogencarbonate + H(+) = CO2 + H2O</text>
        <dbReference type="Rhea" id="RHEA:10748"/>
        <dbReference type="ChEBI" id="CHEBI:15377"/>
        <dbReference type="ChEBI" id="CHEBI:15378"/>
        <dbReference type="ChEBI" id="CHEBI:16526"/>
        <dbReference type="ChEBI" id="CHEBI:17544"/>
        <dbReference type="EC" id="4.2.1.1"/>
    </reaction>
</comment>
<dbReference type="EMBL" id="JAARWW010000006">
    <property type="protein sequence ID" value="MBC2004933.1"/>
    <property type="molecule type" value="Genomic_DNA"/>
</dbReference>
<evidence type="ECO:0000313" key="32">
    <source>
        <dbReference type="Proteomes" id="UP000541735"/>
    </source>
</evidence>
<dbReference type="PROSITE" id="PS51144">
    <property type="entry name" value="ALPHA_CA_2"/>
    <property type="match status" value="1"/>
</dbReference>
<evidence type="ECO:0000256" key="10">
    <source>
        <dbReference type="RuleBase" id="RU367011"/>
    </source>
</evidence>
<keyword evidence="7 10" id="KW-0862">Zinc</keyword>
<dbReference type="EMBL" id="JAARYY010000011">
    <property type="protein sequence ID" value="MBC2245421.1"/>
    <property type="molecule type" value="Genomic_DNA"/>
</dbReference>
<dbReference type="InterPro" id="IPR023561">
    <property type="entry name" value="Carbonic_anhydrase_a-class"/>
</dbReference>
<evidence type="ECO:0000256" key="2">
    <source>
        <dbReference type="ARBA" id="ARBA00002904"/>
    </source>
</evidence>
<feature type="region of interest" description="Disordered" evidence="11">
    <location>
        <begin position="23"/>
        <end position="50"/>
    </location>
</feature>
<evidence type="ECO:0000313" key="23">
    <source>
        <dbReference type="EMBL" id="MBC2116432.1"/>
    </source>
</evidence>
<evidence type="ECO:0000313" key="40">
    <source>
        <dbReference type="Proteomes" id="UP000550367"/>
    </source>
</evidence>
<protein>
    <recommendedName>
        <fullName evidence="5 10">Carbonic anhydrase</fullName>
        <ecNumber evidence="4 10">4.2.1.1</ecNumber>
    </recommendedName>
</protein>
<dbReference type="Proteomes" id="UP000547643">
    <property type="component" value="Unassembled WGS sequence"/>
</dbReference>
<reference evidence="29 30" key="2">
    <citation type="submission" date="2020-03" db="EMBL/GenBank/DDBJ databases">
        <title>Soil Listeria distribution.</title>
        <authorList>
            <person name="Liao J."/>
            <person name="Wiedmann M."/>
        </authorList>
    </citation>
    <scope>NUCLEOTIDE SEQUENCE [LARGE SCALE GENOMIC DNA]</scope>
    <source>
        <strain evidence="25 41">FSL L7-0149</strain>
        <strain evidence="26 40">FSL L7-0153</strain>
        <strain evidence="24 32">FSL L7-0259</strain>
        <strain evidence="23 29">FSL L7-0360</strain>
        <strain evidence="22 37">FSL L7-0435</strain>
        <strain evidence="20 31">FSL L7-0978</strain>
        <strain evidence="21 39">FSL L7-0990</strain>
        <strain evidence="19 38">FSL L7-1017</strain>
        <strain evidence="18 42">FSL L7-1299</strain>
        <strain evidence="17 33">FSL L7-1387</strain>
        <strain evidence="16 35">FSL L7-1658</strain>
        <strain evidence="14 34">FSL L7-1816</strain>
        <strain evidence="15 30">FSL L7-1833</strain>
        <strain evidence="27 36">FSL L7-1850</strain>
    </source>
</reference>
<evidence type="ECO:0000313" key="21">
    <source>
        <dbReference type="EMBL" id="MBC1796709.1"/>
    </source>
</evidence>
<evidence type="ECO:0000256" key="9">
    <source>
        <dbReference type="ARBA" id="ARBA00048348"/>
    </source>
</evidence>
<dbReference type="Pfam" id="PF00194">
    <property type="entry name" value="Carb_anhydrase"/>
    <property type="match status" value="1"/>
</dbReference>
<dbReference type="CDD" id="cd03124">
    <property type="entry name" value="alpha_CA_prokaryotic_like"/>
    <property type="match status" value="1"/>
</dbReference>
<keyword evidence="28" id="KW-1185">Reference proteome</keyword>
<evidence type="ECO:0000313" key="24">
    <source>
        <dbReference type="EMBL" id="MBC2178469.1"/>
    </source>
</evidence>
<evidence type="ECO:0000313" key="38">
    <source>
        <dbReference type="Proteomes" id="UP000547643"/>
    </source>
</evidence>
<evidence type="ECO:0000313" key="34">
    <source>
        <dbReference type="Proteomes" id="UP000543379"/>
    </source>
</evidence>
<evidence type="ECO:0000256" key="1">
    <source>
        <dbReference type="ARBA" id="ARBA00001947"/>
    </source>
</evidence>
<evidence type="ECO:0000256" key="5">
    <source>
        <dbReference type="ARBA" id="ARBA00014628"/>
    </source>
</evidence>
<dbReference type="EMBL" id="JAARZA010000004">
    <property type="protein sequence ID" value="MBC2240798.1"/>
    <property type="molecule type" value="Genomic_DNA"/>
</dbReference>
<evidence type="ECO:0000259" key="12">
    <source>
        <dbReference type="PROSITE" id="PS51144"/>
    </source>
</evidence>
<dbReference type="EMBL" id="JAARVG010000020">
    <property type="protein sequence ID" value="MBC1794943.1"/>
    <property type="molecule type" value="Genomic_DNA"/>
</dbReference>
<evidence type="ECO:0000313" key="20">
    <source>
        <dbReference type="EMBL" id="MBC1794943.1"/>
    </source>
</evidence>
<evidence type="ECO:0000313" key="35">
    <source>
        <dbReference type="Proteomes" id="UP000544413"/>
    </source>
</evidence>
<accession>A0A099W002</accession>
<dbReference type="EMBL" id="JAARYD010000016">
    <property type="protein sequence ID" value="MBC2178469.1"/>
    <property type="molecule type" value="Genomic_DNA"/>
</dbReference>
<evidence type="ECO:0000313" key="33">
    <source>
        <dbReference type="Proteomes" id="UP000541955"/>
    </source>
</evidence>
<dbReference type="STRING" id="1552123.EP57_14260"/>
<dbReference type="InterPro" id="IPR041891">
    <property type="entry name" value="Alpha_CA_prokaryot-like"/>
</dbReference>
<evidence type="ECO:0000313" key="27">
    <source>
        <dbReference type="EMBL" id="MBC2371812.1"/>
    </source>
</evidence>
<dbReference type="PANTHER" id="PTHR18952:SF265">
    <property type="entry name" value="CARBONIC ANHYDRASE"/>
    <property type="match status" value="1"/>
</dbReference>
<dbReference type="OrthoDB" id="5327615at2"/>
<dbReference type="Gene3D" id="3.10.200.10">
    <property type="entry name" value="Alpha carbonic anhydrase"/>
    <property type="match status" value="1"/>
</dbReference>
<dbReference type="GO" id="GO:0004089">
    <property type="term" value="F:carbonate dehydratase activity"/>
    <property type="evidence" value="ECO:0007669"/>
    <property type="project" value="UniProtKB-UniRule"/>
</dbReference>
<evidence type="ECO:0000256" key="11">
    <source>
        <dbReference type="SAM" id="MobiDB-lite"/>
    </source>
</evidence>
<evidence type="ECO:0000313" key="31">
    <source>
        <dbReference type="Proteomes" id="UP000539064"/>
    </source>
</evidence>
<evidence type="ECO:0000313" key="15">
    <source>
        <dbReference type="EMBL" id="MBC1331595.1"/>
    </source>
</evidence>
<dbReference type="Proteomes" id="UP000553016">
    <property type="component" value="Unassembled WGS sequence"/>
</dbReference>
<dbReference type="EMBL" id="JAARMV010000002">
    <property type="protein sequence ID" value="MBC2371812.1"/>
    <property type="molecule type" value="Genomic_DNA"/>
</dbReference>
<dbReference type="EMBL" id="JAARUV010000009">
    <property type="protein sequence ID" value="MBC1780439.1"/>
    <property type="molecule type" value="Genomic_DNA"/>
</dbReference>
<dbReference type="PROSITE" id="PS00162">
    <property type="entry name" value="ALPHA_CA_1"/>
    <property type="match status" value="1"/>
</dbReference>
<dbReference type="InterPro" id="IPR001148">
    <property type="entry name" value="CA_dom"/>
</dbReference>
<evidence type="ECO:0000313" key="13">
    <source>
        <dbReference type="EMBL" id="KGL38332.1"/>
    </source>
</evidence>
<name>A0A099W002_9LIST</name>
<evidence type="ECO:0000313" key="41">
    <source>
        <dbReference type="Proteomes" id="UP000553016"/>
    </source>
</evidence>
<evidence type="ECO:0000313" key="22">
    <source>
        <dbReference type="EMBL" id="MBC2004933.1"/>
    </source>
</evidence>
<dbReference type="Proteomes" id="UP000546244">
    <property type="component" value="Unassembled WGS sequence"/>
</dbReference>
<gene>
    <name evidence="13" type="ORF">EP57_14260</name>
    <name evidence="15" type="ORF">HB759_06460</name>
    <name evidence="14" type="ORF">HB811_06225</name>
    <name evidence="16" type="ORF">HB836_11270</name>
    <name evidence="17" type="ORF">HB902_14070</name>
    <name evidence="18" type="ORF">HB904_17065</name>
    <name evidence="27" type="ORF">HBP98_07375</name>
    <name evidence="19" type="ORF">HCA46_16570</name>
    <name evidence="20" type="ORF">HCA52_16070</name>
    <name evidence="21" type="ORF">HCA55_08215</name>
    <name evidence="22" type="ORF">HCA78_14195</name>
    <name evidence="23" type="ORF">HCB06_07430</name>
    <name evidence="26" type="ORF">HCB25_15265</name>
    <name evidence="24" type="ORF">HCB27_17830</name>
    <name evidence="25" type="ORF">HCB35_10030</name>
</gene>
<evidence type="ECO:0000313" key="18">
    <source>
        <dbReference type="EMBL" id="MBC1617891.1"/>
    </source>
</evidence>
<evidence type="ECO:0000313" key="36">
    <source>
        <dbReference type="Proteomes" id="UP000546244"/>
    </source>
</evidence>
<feature type="signal peptide" evidence="10">
    <location>
        <begin position="1"/>
        <end position="19"/>
    </location>
</feature>
<dbReference type="Proteomes" id="UP000529446">
    <property type="component" value="Unassembled WGS sequence"/>
</dbReference>
<evidence type="ECO:0000313" key="19">
    <source>
        <dbReference type="EMBL" id="MBC1780439.1"/>
    </source>
</evidence>
<evidence type="ECO:0000313" key="28">
    <source>
        <dbReference type="Proteomes" id="UP000029844"/>
    </source>
</evidence>
<dbReference type="RefSeq" id="WP_036087628.1">
    <property type="nucleotide sequence ID" value="NZ_CBCSHQ010000019.1"/>
</dbReference>
<evidence type="ECO:0000256" key="6">
    <source>
        <dbReference type="ARBA" id="ARBA00022723"/>
    </source>
</evidence>
<dbReference type="GO" id="GO:0008270">
    <property type="term" value="F:zinc ion binding"/>
    <property type="evidence" value="ECO:0007669"/>
    <property type="project" value="UniProtKB-UniRule"/>
</dbReference>
<reference evidence="13 28" key="1">
    <citation type="submission" date="2014-05" db="EMBL/GenBank/DDBJ databases">
        <title>Novel Listeriaceae from food processing environments.</title>
        <authorList>
            <person name="den Bakker H.C."/>
        </authorList>
    </citation>
    <scope>NUCLEOTIDE SEQUENCE [LARGE SCALE GENOMIC DNA]</scope>
    <source>
        <strain evidence="13 28">FSL A5-0281</strain>
    </source>
</reference>
<feature type="chain" id="PRO_5044353921" description="Carbonic anhydrase" evidence="10">
    <location>
        <begin position="20"/>
        <end position="256"/>
    </location>
</feature>
<evidence type="ECO:0000313" key="26">
    <source>
        <dbReference type="EMBL" id="MBC2245421.1"/>
    </source>
</evidence>
<evidence type="ECO:0000256" key="8">
    <source>
        <dbReference type="ARBA" id="ARBA00023239"/>
    </source>
</evidence>
<dbReference type="EMBL" id="JNFA01000029">
    <property type="protein sequence ID" value="KGL38332.1"/>
    <property type="molecule type" value="Genomic_DNA"/>
</dbReference>
<proteinExistence type="inferred from homology"/>
<dbReference type="EMBL" id="JAARPT010000006">
    <property type="protein sequence ID" value="MBC1402159.1"/>
    <property type="molecule type" value="Genomic_DNA"/>
</dbReference>
<dbReference type="EMBL" id="JAARVD010000003">
    <property type="protein sequence ID" value="MBC1796709.1"/>
    <property type="molecule type" value="Genomic_DNA"/>
</dbReference>
<dbReference type="EMBL" id="JAARRW010000006">
    <property type="protein sequence ID" value="MBC1563207.1"/>
    <property type="molecule type" value="Genomic_DNA"/>
</dbReference>
<keyword evidence="10" id="KW-0732">Signal</keyword>
<dbReference type="eggNOG" id="COG3338">
    <property type="taxonomic scope" value="Bacteria"/>
</dbReference>
<keyword evidence="6 10" id="KW-0479">Metal-binding</keyword>
<evidence type="ECO:0000256" key="3">
    <source>
        <dbReference type="ARBA" id="ARBA00010718"/>
    </source>
</evidence>
<dbReference type="AlphaFoldDB" id="A0A099W002"/>
<evidence type="ECO:0000313" key="29">
    <source>
        <dbReference type="Proteomes" id="UP000529446"/>
    </source>
</evidence>
<feature type="compositionally biased region" description="Basic and acidic residues" evidence="11">
    <location>
        <begin position="27"/>
        <end position="50"/>
    </location>
</feature>
<dbReference type="Proteomes" id="UP000550367">
    <property type="component" value="Unassembled WGS sequence"/>
</dbReference>
<dbReference type="InterPro" id="IPR036398">
    <property type="entry name" value="CA_dom_sf"/>
</dbReference>
<dbReference type="Proteomes" id="UP000029844">
    <property type="component" value="Unassembled WGS sequence"/>
</dbReference>
<dbReference type="Proteomes" id="UP000544413">
    <property type="component" value="Unassembled WGS sequence"/>
</dbReference>
<organism evidence="13 28">
    <name type="scientific">Listeria booriae</name>
    <dbReference type="NCBI Taxonomy" id="1552123"/>
    <lineage>
        <taxon>Bacteria</taxon>
        <taxon>Bacillati</taxon>
        <taxon>Bacillota</taxon>
        <taxon>Bacilli</taxon>
        <taxon>Bacillales</taxon>
        <taxon>Listeriaceae</taxon>
        <taxon>Listeria</taxon>
    </lineage>
</organism>
<dbReference type="EMBL" id="JAARSH010000015">
    <property type="protein sequence ID" value="MBC1617891.1"/>
    <property type="molecule type" value="Genomic_DNA"/>
</dbReference>
<dbReference type="InterPro" id="IPR018338">
    <property type="entry name" value="Carbonic_anhydrase_a-class_CS"/>
</dbReference>
<dbReference type="Proteomes" id="UP000541735">
    <property type="component" value="Unassembled WGS sequence"/>
</dbReference>
<dbReference type="Proteomes" id="UP000532866">
    <property type="component" value="Unassembled WGS sequence"/>
</dbReference>
<comment type="caution">
    <text evidence="13">The sequence shown here is derived from an EMBL/GenBank/DDBJ whole genome shotgun (WGS) entry which is preliminary data.</text>
</comment>
<dbReference type="Proteomes" id="UP000543379">
    <property type="component" value="Unassembled WGS sequence"/>
</dbReference>
<dbReference type="EMBL" id="JAAROL010000001">
    <property type="protein sequence ID" value="MBC1331595.1"/>
    <property type="molecule type" value="Genomic_DNA"/>
</dbReference>